<sequence>MKTANKTRSRQKSLSDHEDTVAIASKKELQTILMITSFPPRECGIATYSQDLIKALKNHFGNSFKIQICALESKFEKHDYGEEVKLVLDTDDMDSYHFALSRIAADTTIKLVVIQHEFGFFKNTEKEFLLFLQSLKVPVVICFHTVLPNPGEDLKAHVKQIAQNAEFLTVMTKNSSRILQEEYGIAKNHIKRIPHGTHLVKHTGRDILKEKYHFEGRQILSTFGLLGPGKSIETTLDALPSIIQEFPDVLFLIIGKTHPSLQKQEGETYREMLKQKVETLHLNEHVKFIDRFVELPVLLEYLQLSDIYLFTSRDPNQAVSGTFSYALSCGCPIISTPIPHAIEVLGNDKGIIVDFRNPTQLVQAVRKLLRDNNLRKNLSFNALHATAHTAWQNAAIAHGILFNKAVSNQLELKFKKPEVNLDHIKNLTTDFGIIQFAVIYLPDISSGYTLDDNARALIAMCRYYESSAKKDALKYIKIYFNFIKYCYQSDASFLNYVDADRNFTEQNSTVNLEDSTGRAIWALGYFYHMADLLPEELQQEAKEAESIIEETAQRISEIHSTRAMAFIIKGLYYYNQKKRSAVHLALIDKFADRMLQMFRHETDETWRWYESYLTYGNSVLSEAMLCAALATGNETFKEVAKTSFDFLLSKIFQNDRICVISNQNWLHKGDDVKEISAGGEQPIDVSYTILAMEKFNKVFQNDGYDLKKKHAFNWFLGNNHLHRIIYNPCTGGCYDGLEATYVNLNQGAESSVSYLLARLSFPAVSSEATAKTVKALLKKED</sequence>
<proteinExistence type="predicted"/>
<dbReference type="InterPro" id="IPR001296">
    <property type="entry name" value="Glyco_trans_1"/>
</dbReference>
<keyword evidence="2" id="KW-0328">Glycosyltransferase</keyword>
<dbReference type="InterPro" id="IPR008928">
    <property type="entry name" value="6-hairpin_glycosidase_sf"/>
</dbReference>
<dbReference type="RefSeq" id="WP_311484313.1">
    <property type="nucleotide sequence ID" value="NZ_JAVRHP010000033.1"/>
</dbReference>
<name>A0ABU3CV03_9FLAO</name>
<evidence type="ECO:0000313" key="2">
    <source>
        <dbReference type="EMBL" id="MDT0650111.1"/>
    </source>
</evidence>
<keyword evidence="3" id="KW-1185">Reference proteome</keyword>
<protein>
    <submittedName>
        <fullName evidence="2">Glycosyltransferase</fullName>
        <ecNumber evidence="2">2.4.-.-</ecNumber>
    </submittedName>
</protein>
<reference evidence="2 3" key="1">
    <citation type="submission" date="2023-09" db="EMBL/GenBank/DDBJ databases">
        <authorList>
            <person name="Rey-Velasco X."/>
        </authorList>
    </citation>
    <scope>NUCLEOTIDE SEQUENCE [LARGE SCALE GENOMIC DNA]</scope>
    <source>
        <strain evidence="2 3">F297</strain>
    </source>
</reference>
<keyword evidence="2" id="KW-0808">Transferase</keyword>
<feature type="domain" description="Glycosyl transferase family 1" evidence="1">
    <location>
        <begin position="209"/>
        <end position="382"/>
    </location>
</feature>
<dbReference type="Proteomes" id="UP001248819">
    <property type="component" value="Unassembled WGS sequence"/>
</dbReference>
<comment type="caution">
    <text evidence="2">The sequence shown here is derived from an EMBL/GenBank/DDBJ whole genome shotgun (WGS) entry which is preliminary data.</text>
</comment>
<dbReference type="GO" id="GO:0016757">
    <property type="term" value="F:glycosyltransferase activity"/>
    <property type="evidence" value="ECO:0007669"/>
    <property type="project" value="UniProtKB-KW"/>
</dbReference>
<dbReference type="Pfam" id="PF00534">
    <property type="entry name" value="Glycos_transf_1"/>
    <property type="match status" value="1"/>
</dbReference>
<dbReference type="EMBL" id="JAVRHP010000033">
    <property type="protein sequence ID" value="MDT0650111.1"/>
    <property type="molecule type" value="Genomic_DNA"/>
</dbReference>
<dbReference type="Gene3D" id="3.40.50.2000">
    <property type="entry name" value="Glycogen Phosphorylase B"/>
    <property type="match status" value="2"/>
</dbReference>
<dbReference type="SUPFAM" id="SSF53756">
    <property type="entry name" value="UDP-Glycosyltransferase/glycogen phosphorylase"/>
    <property type="match status" value="1"/>
</dbReference>
<accession>A0ABU3CV03</accession>
<evidence type="ECO:0000259" key="1">
    <source>
        <dbReference type="Pfam" id="PF00534"/>
    </source>
</evidence>
<gene>
    <name evidence="2" type="ORF">RM529_08150</name>
</gene>
<dbReference type="PANTHER" id="PTHR12526">
    <property type="entry name" value="GLYCOSYLTRANSFERASE"/>
    <property type="match status" value="1"/>
</dbReference>
<dbReference type="PANTHER" id="PTHR12526:SF572">
    <property type="entry name" value="BLL5144 PROTEIN"/>
    <property type="match status" value="1"/>
</dbReference>
<dbReference type="EC" id="2.4.-.-" evidence="2"/>
<organism evidence="2 3">
    <name type="scientific">Autumnicola edwardsiae</name>
    <dbReference type="NCBI Taxonomy" id="3075594"/>
    <lineage>
        <taxon>Bacteria</taxon>
        <taxon>Pseudomonadati</taxon>
        <taxon>Bacteroidota</taxon>
        <taxon>Flavobacteriia</taxon>
        <taxon>Flavobacteriales</taxon>
        <taxon>Flavobacteriaceae</taxon>
        <taxon>Autumnicola</taxon>
    </lineage>
</organism>
<dbReference type="SUPFAM" id="SSF48208">
    <property type="entry name" value="Six-hairpin glycosidases"/>
    <property type="match status" value="1"/>
</dbReference>
<evidence type="ECO:0000313" key="3">
    <source>
        <dbReference type="Proteomes" id="UP001248819"/>
    </source>
</evidence>